<reference evidence="4 5" key="1">
    <citation type="submission" date="2022-01" db="EMBL/GenBank/DDBJ databases">
        <title>A chromosomal length assembly of Cordylochernes scorpioides.</title>
        <authorList>
            <person name="Zeh D."/>
            <person name="Zeh J."/>
        </authorList>
    </citation>
    <scope>NUCLEOTIDE SEQUENCE [LARGE SCALE GENOMIC DNA]</scope>
    <source>
        <strain evidence="4">IN4F17</strain>
        <tissue evidence="4">Whole Body</tissue>
    </source>
</reference>
<evidence type="ECO:0000313" key="4">
    <source>
        <dbReference type="EMBL" id="UYV70117.1"/>
    </source>
</evidence>
<dbReference type="SUPFAM" id="SSF53098">
    <property type="entry name" value="Ribonuclease H-like"/>
    <property type="match status" value="1"/>
</dbReference>
<protein>
    <recommendedName>
        <fullName evidence="6">Reverse transcriptase</fullName>
    </recommendedName>
</protein>
<dbReference type="InterPro" id="IPR036397">
    <property type="entry name" value="RNaseH_sf"/>
</dbReference>
<dbReference type="CDD" id="cd09276">
    <property type="entry name" value="Rnase_HI_RT_non_LTR"/>
    <property type="match status" value="1"/>
</dbReference>
<evidence type="ECO:0000259" key="2">
    <source>
        <dbReference type="PROSITE" id="PS50878"/>
    </source>
</evidence>
<feature type="domain" description="Reverse transcriptase" evidence="2">
    <location>
        <begin position="1026"/>
        <end position="1277"/>
    </location>
</feature>
<dbReference type="Gene3D" id="3.30.420.10">
    <property type="entry name" value="Ribonuclease H-like superfamily/Ribonuclease H"/>
    <property type="match status" value="1"/>
</dbReference>
<proteinExistence type="predicted"/>
<dbReference type="Pfam" id="PF00078">
    <property type="entry name" value="RVT_1"/>
    <property type="match status" value="2"/>
</dbReference>
<keyword evidence="5" id="KW-1185">Reference proteome</keyword>
<accession>A0ABY6KP76</accession>
<feature type="region of interest" description="Disordered" evidence="1">
    <location>
        <begin position="354"/>
        <end position="411"/>
    </location>
</feature>
<feature type="non-terminal residue" evidence="4">
    <location>
        <position position="1"/>
    </location>
</feature>
<feature type="region of interest" description="Disordered" evidence="1">
    <location>
        <begin position="310"/>
        <end position="333"/>
    </location>
</feature>
<feature type="domain" description="Reverse transcriptase" evidence="2">
    <location>
        <begin position="615"/>
        <end position="886"/>
    </location>
</feature>
<feature type="domain" description="RNase H type-1" evidence="3">
    <location>
        <begin position="1328"/>
        <end position="1456"/>
    </location>
</feature>
<dbReference type="InterPro" id="IPR002156">
    <property type="entry name" value="RNaseH_domain"/>
</dbReference>
<feature type="region of interest" description="Disordered" evidence="1">
    <location>
        <begin position="547"/>
        <end position="566"/>
    </location>
</feature>
<dbReference type="InterPro" id="IPR012337">
    <property type="entry name" value="RNaseH-like_sf"/>
</dbReference>
<sequence>MEKLTDPEIEKFTKLLSLISQKLDVLGETVRSTTKGITPLESRLSRLEHNRNVKRSATPMSCEVKFNVLPPENPEGFSKTITATNSPRIQCLRGQKTIPGDEDPDKTITIKIITSGDVVSELSESTLEDSPVIQKSEECRQQEMIQTGCVAEEGELMASDNDCGTSVLYKIKRTEGECPQGDIQSENSTPGILSEILHENSNDLGELHCDSVADFSDSVRLSGTTAAIQLDGTELDAPWKCDKAKWSKHPEVGAGNPTERDRALDALWKSDDNVCDAEVARNVSAPSSAMQAEEMCQECVPFIFVPSPDKVQIKQPPPRKSSTDLETATGSDTSRRFKKFTALCVVGTKEPRFEGLGKREPLEQDNGKPREEKRGHDMDSVDQVDESTVKIGDLKPRRGRKRRKRNTNDHNPLYTVATECSQGEFKISDGSIVGSEIWPPSCGEPPPCARQRDQSMASALVESGKKARVEMWFCKQGLVLTLPLRFREADDPHVARDVREIKGPPISPSGEISLFGTKRIEKGAVKRCSREIEEKTWGSQERRYAGAPSGKCGLTNSRGGGGRRSAVQLASPWGRDQPSQLAGLPGIGVCREDCLAEMAVWGKKSVWGGFNSIISYGVVAIRPNIWYLETSREIKKWEAIGIKNYFLVAISLLPAISKLFERIVLRRLRKSLEEKNPLRPEQFGYQAKHSTLHQLVVVTEKIRKAMDLGQITGAVFFDIAKAFDKVWHEALLYKMCKKHLPGDIIKITQNFLTNRTFKVRVKNELSTARNILAGVPQGSVTGPTLFDIFIDDFPCIEDTSLHLFADDTAILASTYNFDNLHMKLQEACIFSTLWCKEWRVTMNPQKSEAIIFSRKKEKIKKPLDELFVFEDNIKWKENIRYLGMTLDEHLTFKKHIENRINLAKAAQHRLSLLLGPKSKLSLHCKRTIYTSIIRPILIYGHPIFMTAHKTILKKLEVFENKMIRKIMSPPCVIKTRGGVHQHQRRGGFSPQNNPNGKVAGHWADLPANGPKLPRVPGYPTKILPLQSGRGGHFPRQWKEGRLILLPKSSNSATSQLEKYRPITLLNTMAKVFERCILARLQRLADRHVWFFEDQYKTVLGTVNGRSVEDALASITQLIEERQAHWWKTLVISSDISKAFDTVWRPAIIQNLERLNCSESITCLVKSFLEDRTVSYSAWTATECTSSQLGTPQGSALSPFLWNIVARTIFTLPSIIDSRLIAYADDFTLMTQLDGASAWGGRALSSEGIRQLRSLHCNFAKRVLRGGPYTPTVSAISITGSPPFDIIVRSRTAFLKEINEGNFESRPGPASSPYPPDRRQLSFSLNIEEITTPIIFTDGSKNEAGVGAAIVPSSEDQQPVLLRLHPDCTAFQAELLAIRWAVRLVKEGYSRNAITIASDCRSALSAICTSGPVRSTLVAKIILALNTNQNVNLCWVPGHCGIDGKERADRAAKNAAVLILEPSFSILPRSLARNHSRAAALDAWTEVYCQDHYNRHLRRIAHTPDRLLQFLPKVSPGEVTTTLLTGHGHVRADLALWRLGEDPSCPHCMEEQQTVDHLLFRCPAFKQHRMKTALLLGKTSFDPVSLAGLPESSTEALRAFRNFKGIRRGKGPMSCYSLRRMIKNFEKTGSLEAKPRSGRPSTRKSVAVTVSQNVEAIETLSTYGE</sequence>
<dbReference type="InterPro" id="IPR000477">
    <property type="entry name" value="RT_dom"/>
</dbReference>
<evidence type="ECO:0008006" key="6">
    <source>
        <dbReference type="Google" id="ProtNLM"/>
    </source>
</evidence>
<evidence type="ECO:0000259" key="3">
    <source>
        <dbReference type="PROSITE" id="PS50879"/>
    </source>
</evidence>
<dbReference type="CDD" id="cd01650">
    <property type="entry name" value="RT_nLTR_like"/>
    <property type="match status" value="2"/>
</dbReference>
<feature type="compositionally biased region" description="Basic and acidic residues" evidence="1">
    <location>
        <begin position="354"/>
        <end position="379"/>
    </location>
</feature>
<name>A0ABY6KP76_9ARAC</name>
<dbReference type="InterPro" id="IPR043502">
    <property type="entry name" value="DNA/RNA_pol_sf"/>
</dbReference>
<organism evidence="4 5">
    <name type="scientific">Cordylochernes scorpioides</name>
    <dbReference type="NCBI Taxonomy" id="51811"/>
    <lineage>
        <taxon>Eukaryota</taxon>
        <taxon>Metazoa</taxon>
        <taxon>Ecdysozoa</taxon>
        <taxon>Arthropoda</taxon>
        <taxon>Chelicerata</taxon>
        <taxon>Arachnida</taxon>
        <taxon>Pseudoscorpiones</taxon>
        <taxon>Cheliferoidea</taxon>
        <taxon>Chernetidae</taxon>
        <taxon>Cordylochernes</taxon>
    </lineage>
</organism>
<dbReference type="Pfam" id="PF00075">
    <property type="entry name" value="RNase_H"/>
    <property type="match status" value="1"/>
</dbReference>
<dbReference type="PROSITE" id="PS50878">
    <property type="entry name" value="RT_POL"/>
    <property type="match status" value="2"/>
</dbReference>
<evidence type="ECO:0000256" key="1">
    <source>
        <dbReference type="SAM" id="MobiDB-lite"/>
    </source>
</evidence>
<dbReference type="PANTHER" id="PTHR19446">
    <property type="entry name" value="REVERSE TRANSCRIPTASES"/>
    <property type="match status" value="1"/>
</dbReference>
<gene>
    <name evidence="4" type="ORF">LAZ67_7001841</name>
</gene>
<dbReference type="Proteomes" id="UP001235939">
    <property type="component" value="Chromosome 07"/>
</dbReference>
<feature type="region of interest" description="Disordered" evidence="1">
    <location>
        <begin position="1627"/>
        <end position="1646"/>
    </location>
</feature>
<evidence type="ECO:0000313" key="5">
    <source>
        <dbReference type="Proteomes" id="UP001235939"/>
    </source>
</evidence>
<dbReference type="SUPFAM" id="SSF56672">
    <property type="entry name" value="DNA/RNA polymerases"/>
    <property type="match status" value="2"/>
</dbReference>
<dbReference type="PROSITE" id="PS50879">
    <property type="entry name" value="RNASE_H_1"/>
    <property type="match status" value="1"/>
</dbReference>
<dbReference type="EMBL" id="CP092869">
    <property type="protein sequence ID" value="UYV70117.1"/>
    <property type="molecule type" value="Genomic_DNA"/>
</dbReference>